<evidence type="ECO:0000256" key="15">
    <source>
        <dbReference type="ARBA" id="ARBA00023049"/>
    </source>
</evidence>
<name>A0A2D0MZJ3_FLAN2</name>
<feature type="chain" id="PRO_5012271410" description="Carboxypeptidase Q" evidence="21">
    <location>
        <begin position="25"/>
        <end position="469"/>
    </location>
</feature>
<keyword evidence="15" id="KW-0482">Metalloprotease</keyword>
<proteinExistence type="predicted"/>
<reference evidence="23 24" key="1">
    <citation type="submission" date="2017-10" db="EMBL/GenBank/DDBJ databases">
        <title>The draft genome sequence of Lewinella nigricans NBRC 102662.</title>
        <authorList>
            <person name="Wang K."/>
        </authorList>
    </citation>
    <scope>NUCLEOTIDE SEQUENCE [LARGE SCALE GENOMIC DNA]</scope>
    <source>
        <strain evidence="23 24">NBRC 102662</strain>
    </source>
</reference>
<evidence type="ECO:0000256" key="3">
    <source>
        <dbReference type="ARBA" id="ARBA00004555"/>
    </source>
</evidence>
<keyword evidence="7" id="KW-0121">Carboxypeptidase</keyword>
<dbReference type="PANTHER" id="PTHR12053">
    <property type="entry name" value="PROTEASE FAMILY M28 PLASMA GLUTAMATE CARBOXYPEPTIDASE-RELATED"/>
    <property type="match status" value="1"/>
</dbReference>
<keyword evidence="12" id="KW-0256">Endoplasmic reticulum</keyword>
<evidence type="ECO:0000256" key="13">
    <source>
        <dbReference type="ARBA" id="ARBA00022833"/>
    </source>
</evidence>
<sequence>MSKFRLKVHFTLCLFLILPLLADAQSNQKDEDAFYIRSIFDHALTSSNAYDWLYDLCKGIGARLSGSPQAAAAVNYTRQIMDTLQLDSVWLQPCEVPHWERGKQEIVRVVNSSQIGSLPLKGVALGNSIGTPAGGITAEVVEVKTLDEVDALGEAGVAGKIVFFNRPLDPTHINTFRAYGGAVDQRGSGASRAARYGAVGVLVRSMTTSLDDVPHTGSLRYDPDYPAIPAIAITTKDANLLSQLLENESVRVYMYSDSRMLSNKISYNVIGEIKGSEFPDEIIVVGGHLDSWDLGEGAHDDGTGCVQSMAVLQTLRQLGYQPKRTIRCVLFMNEENGLVGGRTYWQASDDKNEYHMAAIESDRGGFTPRGFTAEGRDDVFKKKFKKATRWLPLLEPYGLTLSPGGSGADISGLKSQGGLLFGLYPDSQRYFDYHHTDADRFETVNKREMELGAGAMTALVYLLDKYGLD</sequence>
<evidence type="ECO:0000256" key="21">
    <source>
        <dbReference type="SAM" id="SignalP"/>
    </source>
</evidence>
<evidence type="ECO:0000256" key="16">
    <source>
        <dbReference type="ARBA" id="ARBA00023145"/>
    </source>
</evidence>
<evidence type="ECO:0000256" key="9">
    <source>
        <dbReference type="ARBA" id="ARBA00022723"/>
    </source>
</evidence>
<evidence type="ECO:0000256" key="17">
    <source>
        <dbReference type="ARBA" id="ARBA00023180"/>
    </source>
</evidence>
<accession>A0A2D0MZJ3</accession>
<organism evidence="23 24">
    <name type="scientific">Flavilitoribacter nigricans (strain ATCC 23147 / DSM 23189 / NBRC 102662 / NCIMB 1420 / SS-2)</name>
    <name type="common">Lewinella nigricans</name>
    <dbReference type="NCBI Taxonomy" id="1122177"/>
    <lineage>
        <taxon>Bacteria</taxon>
        <taxon>Pseudomonadati</taxon>
        <taxon>Bacteroidota</taxon>
        <taxon>Saprospiria</taxon>
        <taxon>Saprospirales</taxon>
        <taxon>Lewinellaceae</taxon>
        <taxon>Flavilitoribacter</taxon>
    </lineage>
</organism>
<keyword evidence="16" id="KW-0865">Zymogen</keyword>
<evidence type="ECO:0000256" key="10">
    <source>
        <dbReference type="ARBA" id="ARBA00022729"/>
    </source>
</evidence>
<comment type="caution">
    <text evidence="23">The sequence shown here is derived from an EMBL/GenBank/DDBJ whole genome shotgun (WGS) entry which is preliminary data.</text>
</comment>
<evidence type="ECO:0000256" key="6">
    <source>
        <dbReference type="ARBA" id="ARBA00022525"/>
    </source>
</evidence>
<dbReference type="Gene3D" id="3.50.30.30">
    <property type="match status" value="1"/>
</dbReference>
<dbReference type="PANTHER" id="PTHR12053:SF3">
    <property type="entry name" value="CARBOXYPEPTIDASE Q"/>
    <property type="match status" value="1"/>
</dbReference>
<evidence type="ECO:0000256" key="20">
    <source>
        <dbReference type="ARBA" id="ARBA00033328"/>
    </source>
</evidence>
<evidence type="ECO:0000256" key="4">
    <source>
        <dbReference type="ARBA" id="ARBA00004613"/>
    </source>
</evidence>
<dbReference type="OrthoDB" id="9769665at2"/>
<evidence type="ECO:0000256" key="2">
    <source>
        <dbReference type="ARBA" id="ARBA00004371"/>
    </source>
</evidence>
<keyword evidence="13" id="KW-0862">Zinc</keyword>
<dbReference type="EMBL" id="PDUD01000050">
    <property type="protein sequence ID" value="PHN01694.1"/>
    <property type="molecule type" value="Genomic_DNA"/>
</dbReference>
<dbReference type="GO" id="GO:0005576">
    <property type="term" value="C:extracellular region"/>
    <property type="evidence" value="ECO:0007669"/>
    <property type="project" value="UniProtKB-SubCell"/>
</dbReference>
<keyword evidence="17" id="KW-0325">Glycoprotein</keyword>
<dbReference type="GO" id="GO:0004180">
    <property type="term" value="F:carboxypeptidase activity"/>
    <property type="evidence" value="ECO:0007669"/>
    <property type="project" value="UniProtKB-KW"/>
</dbReference>
<evidence type="ECO:0000256" key="1">
    <source>
        <dbReference type="ARBA" id="ARBA00004240"/>
    </source>
</evidence>
<keyword evidence="6" id="KW-0964">Secreted</keyword>
<dbReference type="InterPro" id="IPR039866">
    <property type="entry name" value="CPQ"/>
</dbReference>
<evidence type="ECO:0000256" key="11">
    <source>
        <dbReference type="ARBA" id="ARBA00022801"/>
    </source>
</evidence>
<dbReference type="InterPro" id="IPR007484">
    <property type="entry name" value="Peptidase_M28"/>
</dbReference>
<protein>
    <recommendedName>
        <fullName evidence="5">Carboxypeptidase Q</fullName>
    </recommendedName>
    <alternativeName>
        <fullName evidence="20">Plasma glutamate carboxypeptidase</fullName>
    </alternativeName>
</protein>
<keyword evidence="18" id="KW-0458">Lysosome</keyword>
<keyword evidence="11" id="KW-0378">Hydrolase</keyword>
<dbReference type="Pfam" id="PF04389">
    <property type="entry name" value="Peptidase_M28"/>
    <property type="match status" value="1"/>
</dbReference>
<dbReference type="SUPFAM" id="SSF53187">
    <property type="entry name" value="Zn-dependent exopeptidases"/>
    <property type="match status" value="1"/>
</dbReference>
<dbReference type="Proteomes" id="UP000223913">
    <property type="component" value="Unassembled WGS sequence"/>
</dbReference>
<evidence type="ECO:0000313" key="24">
    <source>
        <dbReference type="Proteomes" id="UP000223913"/>
    </source>
</evidence>
<dbReference type="AlphaFoldDB" id="A0A2D0MZJ3"/>
<dbReference type="GO" id="GO:0005764">
    <property type="term" value="C:lysosome"/>
    <property type="evidence" value="ECO:0007669"/>
    <property type="project" value="UniProtKB-SubCell"/>
</dbReference>
<feature type="signal peptide" evidence="21">
    <location>
        <begin position="1"/>
        <end position="24"/>
    </location>
</feature>
<evidence type="ECO:0000256" key="14">
    <source>
        <dbReference type="ARBA" id="ARBA00023034"/>
    </source>
</evidence>
<feature type="domain" description="Peptidase M28" evidence="22">
    <location>
        <begin position="268"/>
        <end position="450"/>
    </location>
</feature>
<evidence type="ECO:0000256" key="19">
    <source>
        <dbReference type="ARBA" id="ARBA00025833"/>
    </source>
</evidence>
<keyword evidence="10 21" id="KW-0732">Signal</keyword>
<comment type="subunit">
    <text evidence="19">Homodimer. The monomeric form is inactive while the homodimer is active.</text>
</comment>
<keyword evidence="8" id="KW-0645">Protease</keyword>
<keyword evidence="14" id="KW-0333">Golgi apparatus</keyword>
<evidence type="ECO:0000256" key="8">
    <source>
        <dbReference type="ARBA" id="ARBA00022670"/>
    </source>
</evidence>
<evidence type="ECO:0000256" key="18">
    <source>
        <dbReference type="ARBA" id="ARBA00023228"/>
    </source>
</evidence>
<dbReference type="Gene3D" id="3.40.630.10">
    <property type="entry name" value="Zn peptidases"/>
    <property type="match status" value="1"/>
</dbReference>
<comment type="subcellular location">
    <subcellularLocation>
        <location evidence="1">Endoplasmic reticulum</location>
    </subcellularLocation>
    <subcellularLocation>
        <location evidence="3">Golgi apparatus</location>
    </subcellularLocation>
    <subcellularLocation>
        <location evidence="2">Lysosome</location>
    </subcellularLocation>
    <subcellularLocation>
        <location evidence="4">Secreted</location>
    </subcellularLocation>
</comment>
<evidence type="ECO:0000259" key="22">
    <source>
        <dbReference type="Pfam" id="PF04389"/>
    </source>
</evidence>
<keyword evidence="9" id="KW-0479">Metal-binding</keyword>
<dbReference type="GO" id="GO:0006508">
    <property type="term" value="P:proteolysis"/>
    <property type="evidence" value="ECO:0007669"/>
    <property type="project" value="UniProtKB-KW"/>
</dbReference>
<evidence type="ECO:0000256" key="12">
    <source>
        <dbReference type="ARBA" id="ARBA00022824"/>
    </source>
</evidence>
<evidence type="ECO:0000313" key="23">
    <source>
        <dbReference type="EMBL" id="PHN01694.1"/>
    </source>
</evidence>
<gene>
    <name evidence="23" type="ORF">CRP01_35695</name>
</gene>
<keyword evidence="24" id="KW-1185">Reference proteome</keyword>
<evidence type="ECO:0000256" key="7">
    <source>
        <dbReference type="ARBA" id="ARBA00022645"/>
    </source>
</evidence>
<dbReference type="GO" id="GO:0070573">
    <property type="term" value="F:metallodipeptidase activity"/>
    <property type="evidence" value="ECO:0007669"/>
    <property type="project" value="InterPro"/>
</dbReference>
<dbReference type="GO" id="GO:0046872">
    <property type="term" value="F:metal ion binding"/>
    <property type="evidence" value="ECO:0007669"/>
    <property type="project" value="UniProtKB-KW"/>
</dbReference>
<evidence type="ECO:0000256" key="5">
    <source>
        <dbReference type="ARBA" id="ARBA00014116"/>
    </source>
</evidence>